<feature type="transmembrane region" description="Helical" evidence="8">
    <location>
        <begin position="206"/>
        <end position="226"/>
    </location>
</feature>
<feature type="transmembrane region" description="Helical" evidence="8">
    <location>
        <begin position="68"/>
        <end position="92"/>
    </location>
</feature>
<proteinExistence type="inferred from homology"/>
<feature type="transmembrane region" description="Helical" evidence="8">
    <location>
        <begin position="325"/>
        <end position="343"/>
    </location>
</feature>
<dbReference type="OrthoDB" id="9811721at2"/>
<dbReference type="PANTHER" id="PTHR30472:SF25">
    <property type="entry name" value="ABC TRANSPORTER PERMEASE PROTEIN MJ0876-RELATED"/>
    <property type="match status" value="1"/>
</dbReference>
<keyword evidence="10" id="KW-1185">Reference proteome</keyword>
<evidence type="ECO:0000256" key="2">
    <source>
        <dbReference type="ARBA" id="ARBA00007935"/>
    </source>
</evidence>
<comment type="similarity">
    <text evidence="2">Belongs to the binding-protein-dependent transport system permease family. FecCD subfamily.</text>
</comment>
<comment type="subcellular location">
    <subcellularLocation>
        <location evidence="1">Cell membrane</location>
        <topology evidence="1">Multi-pass membrane protein</topology>
    </subcellularLocation>
</comment>
<evidence type="ECO:0000256" key="3">
    <source>
        <dbReference type="ARBA" id="ARBA00022448"/>
    </source>
</evidence>
<name>A0A4R2PBJ8_9BACL</name>
<dbReference type="InterPro" id="IPR037294">
    <property type="entry name" value="ABC_BtuC-like"/>
</dbReference>
<protein>
    <submittedName>
        <fullName evidence="9">Iron complex transport system permease protein</fullName>
    </submittedName>
</protein>
<dbReference type="GO" id="GO:0033214">
    <property type="term" value="P:siderophore-iron import into cell"/>
    <property type="evidence" value="ECO:0007669"/>
    <property type="project" value="TreeGrafter"/>
</dbReference>
<dbReference type="CDD" id="cd06550">
    <property type="entry name" value="TM_ABC_iron-siderophores_like"/>
    <property type="match status" value="1"/>
</dbReference>
<reference evidence="9 10" key="1">
    <citation type="submission" date="2019-03" db="EMBL/GenBank/DDBJ databases">
        <title>Genomic Encyclopedia of Type Strains, Phase IV (KMG-IV): sequencing the most valuable type-strain genomes for metagenomic binning, comparative biology and taxonomic classification.</title>
        <authorList>
            <person name="Goeker M."/>
        </authorList>
    </citation>
    <scope>NUCLEOTIDE SEQUENCE [LARGE SCALE GENOMIC DNA]</scope>
    <source>
        <strain evidence="9 10">DSM 19377</strain>
    </source>
</reference>
<evidence type="ECO:0000256" key="7">
    <source>
        <dbReference type="ARBA" id="ARBA00023136"/>
    </source>
</evidence>
<evidence type="ECO:0000313" key="10">
    <source>
        <dbReference type="Proteomes" id="UP000295416"/>
    </source>
</evidence>
<dbReference type="Pfam" id="PF01032">
    <property type="entry name" value="FecCD"/>
    <property type="match status" value="1"/>
</dbReference>
<evidence type="ECO:0000313" key="9">
    <source>
        <dbReference type="EMBL" id="TCP31684.1"/>
    </source>
</evidence>
<dbReference type="RefSeq" id="WP_132743312.1">
    <property type="nucleotide sequence ID" value="NZ_SLXK01000002.1"/>
</dbReference>
<keyword evidence="4" id="KW-1003">Cell membrane</keyword>
<dbReference type="Gene3D" id="1.10.3470.10">
    <property type="entry name" value="ABC transporter involved in vitamin B12 uptake, BtuC"/>
    <property type="match status" value="1"/>
</dbReference>
<feature type="transmembrane region" description="Helical" evidence="8">
    <location>
        <begin position="253"/>
        <end position="280"/>
    </location>
</feature>
<dbReference type="FunFam" id="1.10.3470.10:FF:000001">
    <property type="entry name" value="Vitamin B12 ABC transporter permease BtuC"/>
    <property type="match status" value="1"/>
</dbReference>
<dbReference type="SUPFAM" id="SSF81345">
    <property type="entry name" value="ABC transporter involved in vitamin B12 uptake, BtuC"/>
    <property type="match status" value="1"/>
</dbReference>
<feature type="transmembrane region" description="Helical" evidence="8">
    <location>
        <begin position="21"/>
        <end position="48"/>
    </location>
</feature>
<dbReference type="GO" id="GO:0005886">
    <property type="term" value="C:plasma membrane"/>
    <property type="evidence" value="ECO:0007669"/>
    <property type="project" value="UniProtKB-SubCell"/>
</dbReference>
<feature type="transmembrane region" description="Helical" evidence="8">
    <location>
        <begin position="130"/>
        <end position="152"/>
    </location>
</feature>
<gene>
    <name evidence="9" type="ORF">EV207_102174</name>
</gene>
<feature type="transmembrane region" description="Helical" evidence="8">
    <location>
        <begin position="164"/>
        <end position="186"/>
    </location>
</feature>
<keyword evidence="3" id="KW-0813">Transport</keyword>
<feature type="transmembrane region" description="Helical" evidence="8">
    <location>
        <begin position="104"/>
        <end position="124"/>
    </location>
</feature>
<keyword evidence="6 8" id="KW-1133">Transmembrane helix</keyword>
<evidence type="ECO:0000256" key="4">
    <source>
        <dbReference type="ARBA" id="ARBA00022475"/>
    </source>
</evidence>
<accession>A0A4R2PBJ8</accession>
<dbReference type="Proteomes" id="UP000295416">
    <property type="component" value="Unassembled WGS sequence"/>
</dbReference>
<comment type="caution">
    <text evidence="9">The sequence shown here is derived from an EMBL/GenBank/DDBJ whole genome shotgun (WGS) entry which is preliminary data.</text>
</comment>
<evidence type="ECO:0000256" key="8">
    <source>
        <dbReference type="SAM" id="Phobius"/>
    </source>
</evidence>
<keyword evidence="5 8" id="KW-0812">Transmembrane</keyword>
<evidence type="ECO:0000256" key="6">
    <source>
        <dbReference type="ARBA" id="ARBA00022989"/>
    </source>
</evidence>
<keyword evidence="7 8" id="KW-0472">Membrane</keyword>
<dbReference type="AlphaFoldDB" id="A0A4R2PBJ8"/>
<dbReference type="PANTHER" id="PTHR30472">
    <property type="entry name" value="FERRIC ENTEROBACTIN TRANSPORT SYSTEM PERMEASE PROTEIN"/>
    <property type="match status" value="1"/>
</dbReference>
<dbReference type="GO" id="GO:0022857">
    <property type="term" value="F:transmembrane transporter activity"/>
    <property type="evidence" value="ECO:0007669"/>
    <property type="project" value="InterPro"/>
</dbReference>
<dbReference type="InterPro" id="IPR000522">
    <property type="entry name" value="ABC_transptr_permease_BtuC"/>
</dbReference>
<sequence>MQKKSIRTRLNRLSRYTISILLALLIIVLATAIGSVPLPFLSVINSIAHHLFGASILDVNRTNDNIIWLIRLPRVLLAFLVGASLSAAGCALQGLLRNPLADPYTLGVSSGASVGAVFVIYTGFTLPFAGVYTLPIISILAGGATLIVILGLTRMINRGMTVEIVILAGIITSSFLASLVSLMVALSDKNLKNIVSWLLGSVAMKGWSYLWILIPFAAIGFILLLMNRSELNLLSVGEENAHYLGLSIKQRKAVILIAATCLTGAAVAVSGTIGFVGLVIPHMLRLIWGPNYRDLLALSFINGGTFLTAADLVSRTIIAPTELPVGVITSIIGAPVFAVILVYQRRKGGV</sequence>
<evidence type="ECO:0000256" key="5">
    <source>
        <dbReference type="ARBA" id="ARBA00022692"/>
    </source>
</evidence>
<organism evidence="9 10">
    <name type="scientific">Scopulibacillus darangshiensis</name>
    <dbReference type="NCBI Taxonomy" id="442528"/>
    <lineage>
        <taxon>Bacteria</taxon>
        <taxon>Bacillati</taxon>
        <taxon>Bacillota</taxon>
        <taxon>Bacilli</taxon>
        <taxon>Bacillales</taxon>
        <taxon>Sporolactobacillaceae</taxon>
        <taxon>Scopulibacillus</taxon>
    </lineage>
</organism>
<dbReference type="EMBL" id="SLXK01000002">
    <property type="protein sequence ID" value="TCP31684.1"/>
    <property type="molecule type" value="Genomic_DNA"/>
</dbReference>
<evidence type="ECO:0000256" key="1">
    <source>
        <dbReference type="ARBA" id="ARBA00004651"/>
    </source>
</evidence>